<evidence type="ECO:0000313" key="1">
    <source>
        <dbReference type="EMBL" id="PSH68492.1"/>
    </source>
</evidence>
<proteinExistence type="predicted"/>
<protein>
    <submittedName>
        <fullName evidence="1">Uncharacterized protein</fullName>
    </submittedName>
</protein>
<name>A0A2P7BPX1_9HYPH</name>
<keyword evidence="2" id="KW-1185">Reference proteome</keyword>
<comment type="caution">
    <text evidence="1">The sequence shown here is derived from an EMBL/GenBank/DDBJ whole genome shotgun (WGS) entry which is preliminary data.</text>
</comment>
<dbReference type="Proteomes" id="UP000241444">
    <property type="component" value="Unassembled WGS sequence"/>
</dbReference>
<organism evidence="1 2">
    <name type="scientific">Phyllobacterium brassicacearum</name>
    <dbReference type="NCBI Taxonomy" id="314235"/>
    <lineage>
        <taxon>Bacteria</taxon>
        <taxon>Pseudomonadati</taxon>
        <taxon>Pseudomonadota</taxon>
        <taxon>Alphaproteobacteria</taxon>
        <taxon>Hyphomicrobiales</taxon>
        <taxon>Phyllobacteriaceae</taxon>
        <taxon>Phyllobacterium</taxon>
    </lineage>
</organism>
<gene>
    <name evidence="1" type="ORF">CU102_11985</name>
</gene>
<evidence type="ECO:0000313" key="2">
    <source>
        <dbReference type="Proteomes" id="UP000241444"/>
    </source>
</evidence>
<accession>A0A2P7BPX1</accession>
<dbReference type="EMBL" id="PGGO01000008">
    <property type="protein sequence ID" value="PSH68492.1"/>
    <property type="molecule type" value="Genomic_DNA"/>
</dbReference>
<dbReference type="AlphaFoldDB" id="A0A2P7BPX1"/>
<sequence length="90" mass="10613">MAPIYAGRRRHLLRFMRLLIMTKREGQSMAKCTIPHSTQPILMVLRLKMFTSKMPTLEMRTTSLLQTSKVQPDWTLAFLVWMPWETTICD</sequence>
<reference evidence="2" key="1">
    <citation type="submission" date="2017-11" db="EMBL/GenBank/DDBJ databases">
        <authorList>
            <person name="Kuznetsova I."/>
            <person name="Sazanova A."/>
            <person name="Chirak E."/>
            <person name="Safronova V."/>
            <person name="Willems A."/>
        </authorList>
    </citation>
    <scope>NUCLEOTIDE SEQUENCE [LARGE SCALE GENOMIC DNA]</scope>
    <source>
        <strain evidence="2">STM 196</strain>
    </source>
</reference>